<gene>
    <name evidence="1" type="ORF">L3X38_026285</name>
</gene>
<comment type="caution">
    <text evidence="1">The sequence shown here is derived from an EMBL/GenBank/DDBJ whole genome shotgun (WGS) entry which is preliminary data.</text>
</comment>
<dbReference type="Proteomes" id="UP001054821">
    <property type="component" value="Unassembled WGS sequence"/>
</dbReference>
<organism evidence="1 2">
    <name type="scientific">Prunus dulcis</name>
    <name type="common">Almond</name>
    <name type="synonym">Amygdalus dulcis</name>
    <dbReference type="NCBI Taxonomy" id="3755"/>
    <lineage>
        <taxon>Eukaryota</taxon>
        <taxon>Viridiplantae</taxon>
        <taxon>Streptophyta</taxon>
        <taxon>Embryophyta</taxon>
        <taxon>Tracheophyta</taxon>
        <taxon>Spermatophyta</taxon>
        <taxon>Magnoliopsida</taxon>
        <taxon>eudicotyledons</taxon>
        <taxon>Gunneridae</taxon>
        <taxon>Pentapetalae</taxon>
        <taxon>rosids</taxon>
        <taxon>fabids</taxon>
        <taxon>Rosales</taxon>
        <taxon>Rosaceae</taxon>
        <taxon>Amygdaloideae</taxon>
        <taxon>Amygdaleae</taxon>
        <taxon>Prunus</taxon>
    </lineage>
</organism>
<keyword evidence="2" id="KW-1185">Reference proteome</keyword>
<dbReference type="EMBL" id="JAJFAZ020000095">
    <property type="protein sequence ID" value="KAI5310996.1"/>
    <property type="molecule type" value="Genomic_DNA"/>
</dbReference>
<dbReference type="AlphaFoldDB" id="A0AAD4USB1"/>
<dbReference type="InterPro" id="IPR012337">
    <property type="entry name" value="RNaseH-like_sf"/>
</dbReference>
<reference evidence="1 2" key="1">
    <citation type="journal article" date="2022" name="G3 (Bethesda)">
        <title>Whole-genome sequence and methylome profiling of the almond [Prunus dulcis (Mill.) D.A. Webb] cultivar 'Nonpareil'.</title>
        <authorList>
            <person name="D'Amico-Willman K.M."/>
            <person name="Ouma W.Z."/>
            <person name="Meulia T."/>
            <person name="Sideli G.M."/>
            <person name="Gradziel T.M."/>
            <person name="Fresnedo-Ramirez J."/>
        </authorList>
    </citation>
    <scope>NUCLEOTIDE SEQUENCE [LARGE SCALE GENOMIC DNA]</scope>
    <source>
        <strain evidence="1">Clone GOH B32 T37-40</strain>
    </source>
</reference>
<accession>A0AAD4USB1</accession>
<sequence length="124" mass="14017">MALVKRWVIHGASTPKVQTIALKLLGHSSSSSCCERNLSTYNFIHSIKTNKITLKRAEDLVFVRTNLLLLSRKRSEYKEGETHMWDARGDAFDSMDLENAGVLEIANLSLDKPDLEALIFTHDE</sequence>
<protein>
    <recommendedName>
        <fullName evidence="3">HAT C-terminal dimerisation domain-containing protein</fullName>
    </recommendedName>
</protein>
<evidence type="ECO:0000313" key="2">
    <source>
        <dbReference type="Proteomes" id="UP001054821"/>
    </source>
</evidence>
<proteinExistence type="predicted"/>
<dbReference type="SUPFAM" id="SSF53098">
    <property type="entry name" value="Ribonuclease H-like"/>
    <property type="match status" value="1"/>
</dbReference>
<evidence type="ECO:0000313" key="1">
    <source>
        <dbReference type="EMBL" id="KAI5310996.1"/>
    </source>
</evidence>
<evidence type="ECO:0008006" key="3">
    <source>
        <dbReference type="Google" id="ProtNLM"/>
    </source>
</evidence>
<name>A0AAD4USB1_PRUDU</name>